<feature type="region of interest" description="Disordered" evidence="1">
    <location>
        <begin position="1"/>
        <end position="30"/>
    </location>
</feature>
<gene>
    <name evidence="2" type="ORF">FISHEDRAFT_61138</name>
</gene>
<evidence type="ECO:0000256" key="1">
    <source>
        <dbReference type="SAM" id="MobiDB-lite"/>
    </source>
</evidence>
<dbReference type="AlphaFoldDB" id="A0A0D7A327"/>
<evidence type="ECO:0000313" key="2">
    <source>
        <dbReference type="EMBL" id="KIY45412.1"/>
    </source>
</evidence>
<proteinExistence type="predicted"/>
<dbReference type="Proteomes" id="UP000054144">
    <property type="component" value="Unassembled WGS sequence"/>
</dbReference>
<keyword evidence="3" id="KW-1185">Reference proteome</keyword>
<accession>A0A0D7A327</accession>
<organism evidence="2 3">
    <name type="scientific">Fistulina hepatica ATCC 64428</name>
    <dbReference type="NCBI Taxonomy" id="1128425"/>
    <lineage>
        <taxon>Eukaryota</taxon>
        <taxon>Fungi</taxon>
        <taxon>Dikarya</taxon>
        <taxon>Basidiomycota</taxon>
        <taxon>Agaricomycotina</taxon>
        <taxon>Agaricomycetes</taxon>
        <taxon>Agaricomycetidae</taxon>
        <taxon>Agaricales</taxon>
        <taxon>Fistulinaceae</taxon>
        <taxon>Fistulina</taxon>
    </lineage>
</organism>
<name>A0A0D7A327_9AGAR</name>
<sequence length="308" mass="34129">MRAAVNEPQAVNPGLSTHLDPLKGAQGRTVGERRHFKAGLKGLENPRSIRQAQNMTKGTSDVRTSAKNQLVIYNLEARADRGKEETRWSFDDKGTRVFMLLEVFEGLRRSQSITSTSLATTNKPSVGSAMIWKLTSDGDGGVPVNATKNGMEARRSTRFGQVHMHYMHWRVPSLSQSVRASHPGRHACQTAVQIVVIPALSHKIKHTPGQLYDAMETPNDWPHGCPAGQGQPGAGSESEEGSMTYKCGDLEIAQRRLIVMVTTTREQRKEKNAWNVVSYVQRFERQKKRNKYGARYGSTEGCKGAVQA</sequence>
<feature type="region of interest" description="Disordered" evidence="1">
    <location>
        <begin position="223"/>
        <end position="242"/>
    </location>
</feature>
<evidence type="ECO:0000313" key="3">
    <source>
        <dbReference type="Proteomes" id="UP000054144"/>
    </source>
</evidence>
<dbReference type="EMBL" id="KN882048">
    <property type="protein sequence ID" value="KIY45412.1"/>
    <property type="molecule type" value="Genomic_DNA"/>
</dbReference>
<reference evidence="2 3" key="1">
    <citation type="journal article" date="2015" name="Fungal Genet. Biol.">
        <title>Evolution of novel wood decay mechanisms in Agaricales revealed by the genome sequences of Fistulina hepatica and Cylindrobasidium torrendii.</title>
        <authorList>
            <person name="Floudas D."/>
            <person name="Held B.W."/>
            <person name="Riley R."/>
            <person name="Nagy L.G."/>
            <person name="Koehler G."/>
            <person name="Ransdell A.S."/>
            <person name="Younus H."/>
            <person name="Chow J."/>
            <person name="Chiniquy J."/>
            <person name="Lipzen A."/>
            <person name="Tritt A."/>
            <person name="Sun H."/>
            <person name="Haridas S."/>
            <person name="LaButti K."/>
            <person name="Ohm R.A."/>
            <person name="Kues U."/>
            <person name="Blanchette R.A."/>
            <person name="Grigoriev I.V."/>
            <person name="Minto R.E."/>
            <person name="Hibbett D.S."/>
        </authorList>
    </citation>
    <scope>NUCLEOTIDE SEQUENCE [LARGE SCALE GENOMIC DNA]</scope>
    <source>
        <strain evidence="2 3">ATCC 64428</strain>
    </source>
</reference>
<protein>
    <submittedName>
        <fullName evidence="2">Uncharacterized protein</fullName>
    </submittedName>
</protein>